<proteinExistence type="predicted"/>
<evidence type="ECO:0008006" key="5">
    <source>
        <dbReference type="Google" id="ProtNLM"/>
    </source>
</evidence>
<accession>A0AAV2DC31</accession>
<reference evidence="3 4" key="1">
    <citation type="submission" date="2024-04" db="EMBL/GenBank/DDBJ databases">
        <authorList>
            <person name="Fracassetti M."/>
        </authorList>
    </citation>
    <scope>NUCLEOTIDE SEQUENCE [LARGE SCALE GENOMIC DNA]</scope>
</reference>
<evidence type="ECO:0000259" key="1">
    <source>
        <dbReference type="Pfam" id="PF00646"/>
    </source>
</evidence>
<dbReference type="Pfam" id="PF24750">
    <property type="entry name" value="b-prop_At3g26010-like"/>
    <property type="match status" value="1"/>
</dbReference>
<protein>
    <recommendedName>
        <fullName evidence="5">F-box domain-containing protein</fullName>
    </recommendedName>
</protein>
<dbReference type="EMBL" id="OZ034815">
    <property type="protein sequence ID" value="CAL1371100.1"/>
    <property type="molecule type" value="Genomic_DNA"/>
</dbReference>
<dbReference type="Proteomes" id="UP001497516">
    <property type="component" value="Chromosome 2"/>
</dbReference>
<evidence type="ECO:0000313" key="4">
    <source>
        <dbReference type="Proteomes" id="UP001497516"/>
    </source>
</evidence>
<dbReference type="InterPro" id="IPR056592">
    <property type="entry name" value="Beta-prop_At3g26010-like"/>
</dbReference>
<name>A0AAV2DC31_9ROSI</name>
<feature type="domain" description="F-box protein At3g26010-like beta-propeller" evidence="2">
    <location>
        <begin position="110"/>
        <end position="228"/>
    </location>
</feature>
<sequence length="449" mass="51959">MTAIDKLDGDLLTEVLIRVQEPRSRCHCKLVCKQWNSLLSDPDFVRSFDSHHQSAGESSDGESPLMLKDSILSFIPVPDAKRRRGFKIFDSFKDLLLCGFGCPLCDPVLERSFLICNPTTKQWISLPVAPEKPEGSSEAVARLVCEPRSSAGGNHHGYRFRVVHMYRHINHRYVHPTGFVDSIRLDVFCSESGGWIKKALVLQGYRRMIHKNVCSCNGRLFWCCDKVNGFDHRPDFMVVAINPFRLDIPPILIDTPPAALLPRNPSWNISVSQDALHVIVFESYPRLGVVSRNLSSVWRLEEGYKSWSSLHQGWLNTSRFKDLNAYFLHHIRHVHPEKSKFVFLEFEWYPGHSHVWYVILSFNLVSGVIDYFSNVAQYETPWTVFKPKVSCWPIPIPRYEKLRTRYDGSHRWLVQSSNNKKARYIYMMEATSGWFKAATTRKQLHTSEW</sequence>
<dbReference type="AlphaFoldDB" id="A0AAV2DC31"/>
<evidence type="ECO:0000259" key="2">
    <source>
        <dbReference type="Pfam" id="PF24750"/>
    </source>
</evidence>
<organism evidence="3 4">
    <name type="scientific">Linum trigynum</name>
    <dbReference type="NCBI Taxonomy" id="586398"/>
    <lineage>
        <taxon>Eukaryota</taxon>
        <taxon>Viridiplantae</taxon>
        <taxon>Streptophyta</taxon>
        <taxon>Embryophyta</taxon>
        <taxon>Tracheophyta</taxon>
        <taxon>Spermatophyta</taxon>
        <taxon>Magnoliopsida</taxon>
        <taxon>eudicotyledons</taxon>
        <taxon>Gunneridae</taxon>
        <taxon>Pentapetalae</taxon>
        <taxon>rosids</taxon>
        <taxon>fabids</taxon>
        <taxon>Malpighiales</taxon>
        <taxon>Linaceae</taxon>
        <taxon>Linum</taxon>
    </lineage>
</organism>
<dbReference type="SUPFAM" id="SSF81383">
    <property type="entry name" value="F-box domain"/>
    <property type="match status" value="1"/>
</dbReference>
<dbReference type="PANTHER" id="PTHR35546:SF130">
    <property type="entry name" value="EXPRESSED PROTEIN"/>
    <property type="match status" value="1"/>
</dbReference>
<dbReference type="InterPro" id="IPR036047">
    <property type="entry name" value="F-box-like_dom_sf"/>
</dbReference>
<dbReference type="PANTHER" id="PTHR35546">
    <property type="entry name" value="F-BOX PROTEIN INTERACTION DOMAIN PROTEIN-RELATED"/>
    <property type="match status" value="1"/>
</dbReference>
<gene>
    <name evidence="3" type="ORF">LTRI10_LOCUS13182</name>
</gene>
<dbReference type="Gene3D" id="1.20.1280.50">
    <property type="match status" value="1"/>
</dbReference>
<dbReference type="Pfam" id="PF00646">
    <property type="entry name" value="F-box"/>
    <property type="match status" value="1"/>
</dbReference>
<dbReference type="InterPro" id="IPR001810">
    <property type="entry name" value="F-box_dom"/>
</dbReference>
<dbReference type="InterPro" id="IPR055290">
    <property type="entry name" value="At3g26010-like"/>
</dbReference>
<evidence type="ECO:0000313" key="3">
    <source>
        <dbReference type="EMBL" id="CAL1371100.1"/>
    </source>
</evidence>
<feature type="domain" description="F-box" evidence="1">
    <location>
        <begin position="22"/>
        <end position="45"/>
    </location>
</feature>
<keyword evidence="4" id="KW-1185">Reference proteome</keyword>